<evidence type="ECO:0000313" key="3">
    <source>
        <dbReference type="Proteomes" id="UP000176404"/>
    </source>
</evidence>
<sequence>MTEVSETPQPERSVLDREPPAPQLVGKLTGIAFKALGPTLATGVGVDTKRYPGYALLQHVSAVAEIAAIQQTTTGRELGPAMYLAARFTSLLSETIVRRREKKGEKKSRRIEDERFPVRVPALVSAVAAKLLLPTFLSARSAEGRFAKAAVDTAQLAEIGAGVSLGTGHQELAGILFVVGRSTALLTEVSEDLVKRYGDTIRRTGSELEQKISVGAKELFGKSSDVSKKFVGSVRDKVKKPADTSSSRRALKKHVSEFLKGLFGEEEE</sequence>
<protein>
    <submittedName>
        <fullName evidence="2">Uncharacterized protein</fullName>
    </submittedName>
</protein>
<feature type="region of interest" description="Disordered" evidence="1">
    <location>
        <begin position="1"/>
        <end position="22"/>
    </location>
</feature>
<reference evidence="2 3" key="1">
    <citation type="journal article" date="2016" name="Nat. Commun.">
        <title>Thousands of microbial genomes shed light on interconnected biogeochemical processes in an aquifer system.</title>
        <authorList>
            <person name="Anantharaman K."/>
            <person name="Brown C.T."/>
            <person name="Hug L.A."/>
            <person name="Sharon I."/>
            <person name="Castelle C.J."/>
            <person name="Probst A.J."/>
            <person name="Thomas B.C."/>
            <person name="Singh A."/>
            <person name="Wilkins M.J."/>
            <person name="Karaoz U."/>
            <person name="Brodie E.L."/>
            <person name="Williams K.H."/>
            <person name="Hubbard S.S."/>
            <person name="Banfield J.F."/>
        </authorList>
    </citation>
    <scope>NUCLEOTIDE SEQUENCE [LARGE SCALE GENOMIC DNA]</scope>
</reference>
<comment type="caution">
    <text evidence="2">The sequence shown here is derived from an EMBL/GenBank/DDBJ whole genome shotgun (WGS) entry which is preliminary data.</text>
</comment>
<accession>A0A1F8BA08</accession>
<dbReference type="Proteomes" id="UP000176404">
    <property type="component" value="Unassembled WGS sequence"/>
</dbReference>
<evidence type="ECO:0000313" key="2">
    <source>
        <dbReference type="EMBL" id="OGM60884.1"/>
    </source>
</evidence>
<gene>
    <name evidence="2" type="ORF">A2892_04495</name>
</gene>
<dbReference type="EMBL" id="MGHD01000002">
    <property type="protein sequence ID" value="OGM60884.1"/>
    <property type="molecule type" value="Genomic_DNA"/>
</dbReference>
<feature type="compositionally biased region" description="Polar residues" evidence="1">
    <location>
        <begin position="1"/>
        <end position="10"/>
    </location>
</feature>
<organism evidence="2 3">
    <name type="scientific">Candidatus Woesebacteria bacterium RIFCSPLOWO2_01_FULL_39_10b</name>
    <dbReference type="NCBI Taxonomy" id="1802517"/>
    <lineage>
        <taxon>Bacteria</taxon>
        <taxon>Candidatus Woeseibacteriota</taxon>
    </lineage>
</organism>
<name>A0A1F8BA08_9BACT</name>
<evidence type="ECO:0000256" key="1">
    <source>
        <dbReference type="SAM" id="MobiDB-lite"/>
    </source>
</evidence>
<dbReference type="STRING" id="1802517.A2892_04495"/>
<dbReference type="AlphaFoldDB" id="A0A1F8BA08"/>
<proteinExistence type="predicted"/>